<name>A0A7M4E4F8_CROPO</name>
<dbReference type="InterPro" id="IPR012682">
    <property type="entry name" value="Tscrpt_reg_Myc_N"/>
</dbReference>
<feature type="domain" description="Transcription regulator Myc N-terminal" evidence="1">
    <location>
        <begin position="12"/>
        <end position="76"/>
    </location>
</feature>
<proteinExistence type="predicted"/>
<dbReference type="PRINTS" id="PR00044">
    <property type="entry name" value="LEUZIPPRMYC"/>
</dbReference>
<dbReference type="GO" id="GO:0003700">
    <property type="term" value="F:DNA-binding transcription factor activity"/>
    <property type="evidence" value="ECO:0007669"/>
    <property type="project" value="InterPro"/>
</dbReference>
<reference evidence="2" key="2">
    <citation type="submission" date="2025-09" db="UniProtKB">
        <authorList>
            <consortium name="Ensembl"/>
        </authorList>
    </citation>
    <scope>IDENTIFICATION</scope>
</reference>
<evidence type="ECO:0000313" key="2">
    <source>
        <dbReference type="Ensembl" id="ENSCPRP00005004302.1"/>
    </source>
</evidence>
<dbReference type="Pfam" id="PF01056">
    <property type="entry name" value="Myc_N"/>
    <property type="match status" value="1"/>
</dbReference>
<dbReference type="Proteomes" id="UP000594220">
    <property type="component" value="Unplaced"/>
</dbReference>
<keyword evidence="3" id="KW-1185">Reference proteome</keyword>
<dbReference type="InterPro" id="IPR002418">
    <property type="entry name" value="Tscrpt_reg_Myc"/>
</dbReference>
<organism evidence="2 3">
    <name type="scientific">Crocodylus porosus</name>
    <name type="common">Saltwater crocodile</name>
    <name type="synonym">Estuarine crocodile</name>
    <dbReference type="NCBI Taxonomy" id="8502"/>
    <lineage>
        <taxon>Eukaryota</taxon>
        <taxon>Metazoa</taxon>
        <taxon>Chordata</taxon>
        <taxon>Craniata</taxon>
        <taxon>Vertebrata</taxon>
        <taxon>Euteleostomi</taxon>
        <taxon>Archelosauria</taxon>
        <taxon>Archosauria</taxon>
        <taxon>Crocodylia</taxon>
        <taxon>Longirostres</taxon>
        <taxon>Crocodylidae</taxon>
        <taxon>Crocodylus</taxon>
    </lineage>
</organism>
<reference evidence="2" key="1">
    <citation type="submission" date="2025-08" db="UniProtKB">
        <authorList>
            <consortium name="Ensembl"/>
        </authorList>
    </citation>
    <scope>IDENTIFICATION</scope>
</reference>
<accession>A0A7M4E4F8</accession>
<evidence type="ECO:0000259" key="1">
    <source>
        <dbReference type="Pfam" id="PF01056"/>
    </source>
</evidence>
<dbReference type="Ensembl" id="ENSCPRT00005005064.1">
    <property type="protein sequence ID" value="ENSCPRP00005004302.1"/>
    <property type="gene ID" value="ENSCPRG00005003164.1"/>
</dbReference>
<protein>
    <recommendedName>
        <fullName evidence="1">Transcription regulator Myc N-terminal domain-containing protein</fullName>
    </recommendedName>
</protein>
<dbReference type="AlphaFoldDB" id="A0A7M4E4F8"/>
<evidence type="ECO:0000313" key="3">
    <source>
        <dbReference type="Proteomes" id="UP000594220"/>
    </source>
</evidence>
<sequence>MSLTTNLVTAAVDIWKKYELLPKSLLLPSCCAIFLSAANCLEMVMELLGGNICDPNDKAFPKSIIIQDCKWSSFLAVLDDDRLGKELVIGVGDKALVHHLAVQQLHHHLQVVGSLIASTSHASPDPLAFLASPHSSSSCGTSCTPWQRPFTSCGCRGGGHSWVDVETVTWQLCLPSNLGLSKESQANFALSLLWLSATHSHLNTPLSPAMMLQGT</sequence>